<sequence>MDNKYEIEYEQDYEKYYFEYRDKYKSDTCVINSIRKLDYERNRLIELENEIKRGVMDTSELVSIIALFTSMMSLMIAKDSNEIGIIIIIGYAVFALVYRRRSNAKYNKKVLEINNKIKSVDLRIIALKNLMYEKHKVIV</sequence>
<dbReference type="EMBL" id="SVCM01000156">
    <property type="protein sequence ID" value="MBE6061212.1"/>
    <property type="molecule type" value="Genomic_DNA"/>
</dbReference>
<proteinExistence type="predicted"/>
<name>A0A927ZJW0_9CLOT</name>
<feature type="transmembrane region" description="Helical" evidence="1">
    <location>
        <begin position="61"/>
        <end position="77"/>
    </location>
</feature>
<evidence type="ECO:0000313" key="3">
    <source>
        <dbReference type="Proteomes" id="UP000768462"/>
    </source>
</evidence>
<keyword evidence="1" id="KW-1133">Transmembrane helix</keyword>
<evidence type="ECO:0000313" key="2">
    <source>
        <dbReference type="EMBL" id="MBE6061212.1"/>
    </source>
</evidence>
<protein>
    <submittedName>
        <fullName evidence="2">Uncharacterized protein</fullName>
    </submittedName>
</protein>
<dbReference type="AlphaFoldDB" id="A0A927ZJW0"/>
<keyword evidence="1" id="KW-0812">Transmembrane</keyword>
<organism evidence="2 3">
    <name type="scientific">Clostridium sulfidigenes</name>
    <dbReference type="NCBI Taxonomy" id="318464"/>
    <lineage>
        <taxon>Bacteria</taxon>
        <taxon>Bacillati</taxon>
        <taxon>Bacillota</taxon>
        <taxon>Clostridia</taxon>
        <taxon>Eubacteriales</taxon>
        <taxon>Clostridiaceae</taxon>
        <taxon>Clostridium</taxon>
    </lineage>
</organism>
<keyword evidence="1" id="KW-0472">Membrane</keyword>
<gene>
    <name evidence="2" type="ORF">E7215_13735</name>
</gene>
<dbReference type="Proteomes" id="UP000768462">
    <property type="component" value="Unassembled WGS sequence"/>
</dbReference>
<accession>A0A927ZJW0</accession>
<evidence type="ECO:0000256" key="1">
    <source>
        <dbReference type="SAM" id="Phobius"/>
    </source>
</evidence>
<comment type="caution">
    <text evidence="2">The sequence shown here is derived from an EMBL/GenBank/DDBJ whole genome shotgun (WGS) entry which is preliminary data.</text>
</comment>
<feature type="transmembrane region" description="Helical" evidence="1">
    <location>
        <begin position="83"/>
        <end position="99"/>
    </location>
</feature>
<reference evidence="2" key="1">
    <citation type="submission" date="2019-04" db="EMBL/GenBank/DDBJ databases">
        <title>Evolution of Biomass-Degrading Anaerobic Consortia Revealed by Metagenomics.</title>
        <authorList>
            <person name="Peng X."/>
        </authorList>
    </citation>
    <scope>NUCLEOTIDE SEQUENCE</scope>
    <source>
        <strain evidence="2">SIG254</strain>
    </source>
</reference>